<proteinExistence type="predicted"/>
<evidence type="ECO:0000256" key="8">
    <source>
        <dbReference type="ARBA" id="ARBA00022839"/>
    </source>
</evidence>
<dbReference type="InterPro" id="IPR038726">
    <property type="entry name" value="PDDEXK_AddAB-type"/>
</dbReference>
<sequence length="1131" mass="131356">MSLQFIFGHSGSGKSYYLYKKIVDQSIEYPNTNFLVLVPEQFTMQTQKDLVLKHPNKGIMNIDVLSFGRLAHRIFEEVGGDQVPVLDDEGKNLILRKIAGDYEDNLEVLKGNLKKQGYISEVKSVISEFTQYDIGLEEMDRLLEELGEDSYLAYKLRDIRTVYEGFYHYLEDKYITKEELLDVLAGVVKSSSILKNAVVALDGFTGFTPVQNRLIGELLQVCDKVIITVEMDRRENPYVYNHPYQLFALSKQMATSLMEVARERGVLIEEPVTLYDNAESRYKDNPELRFLEENLFRYSTKKYELTKEKMSGNETTVEEQDSPTLQNIEIHCTRNPQEEADFAARQIRSLVRTKGYRYSDIAVITSDMGIYADYLEKCCSRYEIPIFMDHKRSVLLNAFVEYIRSLLDMVEQNFTYESVFRFLRTDFVEFRSDDIDELENYCVALGVRGYKKWQEAWVRRSRDMDADMLERVNHMRVQLVEKLAPLVFVLKQRSKTVKDVTLALYEFVVAEQMQEKLRRVEEKFQEEGELALAKEYAQIYRIVVDLFDKFVELLGDEKITLKEYCELIDAGFEEAKVGVIPPSLDQVVIGDMERTRLKDIKALFLVGANDTLLPGSLGQGGILSERDREHLSEEKITLSPGVKEKTYIQKFYLYLNLTKPTEHLYLTLSKVSADGKTLRASYLVQDLQHLYPQLRIKDEEKTGFAKREWTPDTGITYIIEGLRNYSTVLGDAWKELYTWYENNPQWRKKIERLVEASFYHREKDRLSKELAASMYGDLARLSVTRMEQFTACAYAHFLYYGLRLKEREEYRFEAMDLGNIAHSAMERFAVEIEREGVDWRTLEEEKGRELMDACVESSITDYGNTVLYSSARNEYMITRIKRMMHRTVWALTRQLQCGDFLPSEFEMNFGSGKIDRIDTCTEEDKLYVKVMDYKTGSKSFDITAVYHGLQLQLMVYMNAAMEDQAKKHPDKTIIPAGVFYYQMKDPIVAKVPDDKLEESILKELRLDGMVNADRDNLEHLERHLAGASLVMPIGRNKDESLSRSSKVLDNADFLLMSGYVQKKVAEIKDDITGGNVQAEPYELGDKNGCSFCRYHDICGFDERIRGCDRRRLAQYDKQEVLQKMKEGISWE</sequence>
<accession>A0A1M6T239</accession>
<dbReference type="PANTHER" id="PTHR30591">
    <property type="entry name" value="RECBCD ENZYME SUBUNIT RECC"/>
    <property type="match status" value="1"/>
</dbReference>
<dbReference type="GO" id="GO:0005524">
    <property type="term" value="F:ATP binding"/>
    <property type="evidence" value="ECO:0007669"/>
    <property type="project" value="UniProtKB-KW"/>
</dbReference>
<keyword evidence="4" id="KW-0547">Nucleotide-binding</keyword>
<dbReference type="Proteomes" id="UP000184301">
    <property type="component" value="Unassembled WGS sequence"/>
</dbReference>
<keyword evidence="10" id="KW-0408">Iron</keyword>
<dbReference type="InterPro" id="IPR014140">
    <property type="entry name" value="DNA_helicase_suAddB"/>
</dbReference>
<dbReference type="GO" id="GO:0003677">
    <property type="term" value="F:DNA binding"/>
    <property type="evidence" value="ECO:0007669"/>
    <property type="project" value="UniProtKB-KW"/>
</dbReference>
<dbReference type="Pfam" id="PF21445">
    <property type="entry name" value="ADDB_N"/>
    <property type="match status" value="1"/>
</dbReference>
<dbReference type="InterPro" id="IPR027417">
    <property type="entry name" value="P-loop_NTPase"/>
</dbReference>
<evidence type="ECO:0000256" key="1">
    <source>
        <dbReference type="ARBA" id="ARBA00022485"/>
    </source>
</evidence>
<dbReference type="NCBIfam" id="TIGR02773">
    <property type="entry name" value="addB_Gpos"/>
    <property type="match status" value="1"/>
</dbReference>
<dbReference type="AlphaFoldDB" id="A0A1M6T239"/>
<keyword evidence="13" id="KW-0234">DNA repair</keyword>
<gene>
    <name evidence="16" type="ORF">SAMN02745243_03111</name>
</gene>
<protein>
    <submittedName>
        <fullName evidence="16">DNA helicase/exodeoxyribonuclease V, subunit B</fullName>
    </submittedName>
</protein>
<evidence type="ECO:0000256" key="3">
    <source>
        <dbReference type="ARBA" id="ARBA00022723"/>
    </source>
</evidence>
<dbReference type="OrthoDB" id="9758506at2"/>
<evidence type="ECO:0000259" key="15">
    <source>
        <dbReference type="Pfam" id="PF21445"/>
    </source>
</evidence>
<reference evidence="16 17" key="1">
    <citation type="submission" date="2016-11" db="EMBL/GenBank/DDBJ databases">
        <authorList>
            <person name="Jaros S."/>
            <person name="Januszkiewicz K."/>
            <person name="Wedrychowicz H."/>
        </authorList>
    </citation>
    <scope>NUCLEOTIDE SEQUENCE [LARGE SCALE GENOMIC DNA]</scope>
    <source>
        <strain evidence="16 17">DSM 15480</strain>
    </source>
</reference>
<organism evidence="16 17">
    <name type="scientific">Hespellia stercorisuis DSM 15480</name>
    <dbReference type="NCBI Taxonomy" id="1121950"/>
    <lineage>
        <taxon>Bacteria</taxon>
        <taxon>Bacillati</taxon>
        <taxon>Bacillota</taxon>
        <taxon>Clostridia</taxon>
        <taxon>Lachnospirales</taxon>
        <taxon>Lachnospiraceae</taxon>
        <taxon>Hespellia</taxon>
    </lineage>
</organism>
<feature type="domain" description="ATP-dependent helicase/deoxyribonuclease subunit B N-terminal" evidence="15">
    <location>
        <begin position="5"/>
        <end position="292"/>
    </location>
</feature>
<dbReference type="PANTHER" id="PTHR30591:SF1">
    <property type="entry name" value="RECBCD ENZYME SUBUNIT RECC"/>
    <property type="match status" value="1"/>
</dbReference>
<dbReference type="GO" id="GO:0000724">
    <property type="term" value="P:double-strand break repair via homologous recombination"/>
    <property type="evidence" value="ECO:0007669"/>
    <property type="project" value="InterPro"/>
</dbReference>
<evidence type="ECO:0000256" key="7">
    <source>
        <dbReference type="ARBA" id="ARBA00022806"/>
    </source>
</evidence>
<keyword evidence="1" id="KW-0004">4Fe-4S</keyword>
<evidence type="ECO:0000256" key="13">
    <source>
        <dbReference type="ARBA" id="ARBA00023204"/>
    </source>
</evidence>
<feature type="domain" description="PD-(D/E)XK endonuclease-like" evidence="14">
    <location>
        <begin position="780"/>
        <end position="1098"/>
    </location>
</feature>
<dbReference type="GO" id="GO:0046872">
    <property type="term" value="F:metal ion binding"/>
    <property type="evidence" value="ECO:0007669"/>
    <property type="project" value="UniProtKB-KW"/>
</dbReference>
<evidence type="ECO:0000313" key="16">
    <source>
        <dbReference type="EMBL" id="SHK51053.1"/>
    </source>
</evidence>
<keyword evidence="7 16" id="KW-0347">Helicase</keyword>
<keyword evidence="5" id="KW-0227">DNA damage</keyword>
<keyword evidence="11" id="KW-0411">Iron-sulfur</keyword>
<dbReference type="InterPro" id="IPR011604">
    <property type="entry name" value="PDDEXK-like_dom_sf"/>
</dbReference>
<keyword evidence="9" id="KW-0067">ATP-binding</keyword>
<name>A0A1M6T239_9FIRM</name>
<dbReference type="SUPFAM" id="SSF52540">
    <property type="entry name" value="P-loop containing nucleoside triphosphate hydrolases"/>
    <property type="match status" value="1"/>
</dbReference>
<dbReference type="Pfam" id="PF12705">
    <property type="entry name" value="PDDEXK_1"/>
    <property type="match status" value="1"/>
</dbReference>
<dbReference type="InterPro" id="IPR049035">
    <property type="entry name" value="ADDB_N"/>
</dbReference>
<dbReference type="GO" id="GO:0051539">
    <property type="term" value="F:4 iron, 4 sulfur cluster binding"/>
    <property type="evidence" value="ECO:0007669"/>
    <property type="project" value="UniProtKB-KW"/>
</dbReference>
<keyword evidence="3" id="KW-0479">Metal-binding</keyword>
<evidence type="ECO:0000256" key="11">
    <source>
        <dbReference type="ARBA" id="ARBA00023014"/>
    </source>
</evidence>
<evidence type="ECO:0000256" key="10">
    <source>
        <dbReference type="ARBA" id="ARBA00023004"/>
    </source>
</evidence>
<evidence type="ECO:0000256" key="5">
    <source>
        <dbReference type="ARBA" id="ARBA00022763"/>
    </source>
</evidence>
<evidence type="ECO:0000256" key="12">
    <source>
        <dbReference type="ARBA" id="ARBA00023125"/>
    </source>
</evidence>
<dbReference type="GO" id="GO:0004527">
    <property type="term" value="F:exonuclease activity"/>
    <property type="evidence" value="ECO:0007669"/>
    <property type="project" value="UniProtKB-KW"/>
</dbReference>
<keyword evidence="12" id="KW-0238">DNA-binding</keyword>
<evidence type="ECO:0000259" key="14">
    <source>
        <dbReference type="Pfam" id="PF12705"/>
    </source>
</evidence>
<evidence type="ECO:0000256" key="2">
    <source>
        <dbReference type="ARBA" id="ARBA00022722"/>
    </source>
</evidence>
<keyword evidence="17" id="KW-1185">Reference proteome</keyword>
<dbReference type="Gene3D" id="3.90.320.10">
    <property type="match status" value="1"/>
</dbReference>
<dbReference type="EMBL" id="FQZY01000054">
    <property type="protein sequence ID" value="SHK51053.1"/>
    <property type="molecule type" value="Genomic_DNA"/>
</dbReference>
<evidence type="ECO:0000256" key="4">
    <source>
        <dbReference type="ARBA" id="ARBA00022741"/>
    </source>
</evidence>
<dbReference type="RefSeq" id="WP_073112102.1">
    <property type="nucleotide sequence ID" value="NZ_FQZY01000054.1"/>
</dbReference>
<evidence type="ECO:0000256" key="9">
    <source>
        <dbReference type="ARBA" id="ARBA00022840"/>
    </source>
</evidence>
<evidence type="ECO:0000256" key="6">
    <source>
        <dbReference type="ARBA" id="ARBA00022801"/>
    </source>
</evidence>
<dbReference type="Gene3D" id="3.40.50.300">
    <property type="entry name" value="P-loop containing nucleotide triphosphate hydrolases"/>
    <property type="match status" value="3"/>
</dbReference>
<evidence type="ECO:0000313" key="17">
    <source>
        <dbReference type="Proteomes" id="UP000184301"/>
    </source>
</evidence>
<keyword evidence="2" id="KW-0540">Nuclease</keyword>
<keyword evidence="6" id="KW-0378">Hydrolase</keyword>
<dbReference type="STRING" id="1121950.SAMN02745243_03111"/>
<dbReference type="GO" id="GO:0004386">
    <property type="term" value="F:helicase activity"/>
    <property type="evidence" value="ECO:0007669"/>
    <property type="project" value="UniProtKB-KW"/>
</dbReference>
<keyword evidence="8" id="KW-0269">Exonuclease</keyword>